<evidence type="ECO:0000313" key="3">
    <source>
        <dbReference type="Proteomes" id="UP000093523"/>
    </source>
</evidence>
<reference evidence="2 3" key="1">
    <citation type="submission" date="2016-06" db="EMBL/GenBank/DDBJ databases">
        <authorList>
            <person name="Kjaerup R.B."/>
            <person name="Dalgaard T.S."/>
            <person name="Juul-Madsen H.R."/>
        </authorList>
    </citation>
    <scope>NUCLEOTIDE SEQUENCE [LARGE SCALE GENOMIC DNA]</scope>
    <source>
        <strain evidence="2 3">1S159</strain>
    </source>
</reference>
<name>A0A1B9P3P1_ALILO</name>
<proteinExistence type="predicted"/>
<dbReference type="EMBL" id="MAJU01000004">
    <property type="protein sequence ID" value="OCH23105.1"/>
    <property type="molecule type" value="Genomic_DNA"/>
</dbReference>
<dbReference type="STRING" id="688.A6E04_04170"/>
<dbReference type="OrthoDB" id="6400802at2"/>
<protein>
    <recommendedName>
        <fullName evidence="1">SpoVT-AbrB domain-containing protein</fullName>
    </recommendedName>
</protein>
<dbReference type="InterPro" id="IPR037914">
    <property type="entry name" value="SpoVT-AbrB_sf"/>
</dbReference>
<comment type="caution">
    <text evidence="2">The sequence shown here is derived from an EMBL/GenBank/DDBJ whole genome shotgun (WGS) entry which is preliminary data.</text>
</comment>
<gene>
    <name evidence="2" type="ORF">A6E04_04170</name>
</gene>
<sequence>MNSIIKKIGKSKGIVFPPQILDQIGLDLDDKIDIEIIDNYLVIKPIYPLRESEQDRNNLNEMFTMQRDSIFREERLYQLEQYILANNKEEFIYKNKYSDSYLYAWQERVYPFLHDIDDATIEFHHQFYTPCFYVSKEQVDFLIQYFDEVDLNDQRIPSLHHLEHQFIKIDKLGWTKMKLVKACRYLYLNGMFDDHFWGQLLIDCPPSEARSITKQFNRNER</sequence>
<dbReference type="GO" id="GO:0003677">
    <property type="term" value="F:DNA binding"/>
    <property type="evidence" value="ECO:0007669"/>
    <property type="project" value="InterPro"/>
</dbReference>
<evidence type="ECO:0000259" key="1">
    <source>
        <dbReference type="SMART" id="SM00966"/>
    </source>
</evidence>
<dbReference type="AlphaFoldDB" id="A0A1B9P3P1"/>
<evidence type="ECO:0000313" key="2">
    <source>
        <dbReference type="EMBL" id="OCH23105.1"/>
    </source>
</evidence>
<dbReference type="Gene3D" id="2.10.260.10">
    <property type="match status" value="1"/>
</dbReference>
<dbReference type="SMART" id="SM00966">
    <property type="entry name" value="SpoVT_AbrB"/>
    <property type="match status" value="1"/>
</dbReference>
<dbReference type="SUPFAM" id="SSF89447">
    <property type="entry name" value="AbrB/MazE/MraZ-like"/>
    <property type="match status" value="1"/>
</dbReference>
<feature type="domain" description="SpoVT-AbrB" evidence="1">
    <location>
        <begin position="6"/>
        <end position="51"/>
    </location>
</feature>
<dbReference type="Proteomes" id="UP000093523">
    <property type="component" value="Unassembled WGS sequence"/>
</dbReference>
<dbReference type="RefSeq" id="WP_017021921.1">
    <property type="nucleotide sequence ID" value="NZ_CAWMPN010000004.1"/>
</dbReference>
<organism evidence="2 3">
    <name type="scientific">Aliivibrio logei</name>
    <name type="common">Vibrio logei</name>
    <dbReference type="NCBI Taxonomy" id="688"/>
    <lineage>
        <taxon>Bacteria</taxon>
        <taxon>Pseudomonadati</taxon>
        <taxon>Pseudomonadota</taxon>
        <taxon>Gammaproteobacteria</taxon>
        <taxon>Vibrionales</taxon>
        <taxon>Vibrionaceae</taxon>
        <taxon>Aliivibrio</taxon>
    </lineage>
</organism>
<accession>A0A1B9P3P1</accession>
<dbReference type="InterPro" id="IPR007159">
    <property type="entry name" value="SpoVT-AbrB_dom"/>
</dbReference>